<dbReference type="AlphaFoldDB" id="A0A9P6AYD1"/>
<accession>A0A9P6AYD1</accession>
<name>A0A9P6AYD1_9AGAM</name>
<keyword evidence="2" id="KW-1185">Reference proteome</keyword>
<evidence type="ECO:0000313" key="2">
    <source>
        <dbReference type="Proteomes" id="UP000886523"/>
    </source>
</evidence>
<proteinExistence type="predicted"/>
<protein>
    <submittedName>
        <fullName evidence="1">Uncharacterized protein</fullName>
    </submittedName>
</protein>
<evidence type="ECO:0000313" key="1">
    <source>
        <dbReference type="EMBL" id="KAF9514137.1"/>
    </source>
</evidence>
<sequence>MLNVQSYVGTFTIARIGTLHATLPSRRRQLSLVIRSIEFGRLQVWVAVARELFRPYRRSEIRISGESNPFSFTFVPSVSSRASRAIDSTTKTRIAPCYIRVSLHSRKALLFLSLGLTTMGRTVQENALRAYLISIARTIVSLWSHDGTGVFNLGVIDGNVYLLSQSKRCNSTVTEVRAAN</sequence>
<dbReference type="Proteomes" id="UP000886523">
    <property type="component" value="Unassembled WGS sequence"/>
</dbReference>
<organism evidence="1 2">
    <name type="scientific">Hydnum rufescens UP504</name>
    <dbReference type="NCBI Taxonomy" id="1448309"/>
    <lineage>
        <taxon>Eukaryota</taxon>
        <taxon>Fungi</taxon>
        <taxon>Dikarya</taxon>
        <taxon>Basidiomycota</taxon>
        <taxon>Agaricomycotina</taxon>
        <taxon>Agaricomycetes</taxon>
        <taxon>Cantharellales</taxon>
        <taxon>Hydnaceae</taxon>
        <taxon>Hydnum</taxon>
    </lineage>
</organism>
<comment type="caution">
    <text evidence="1">The sequence shown here is derived from an EMBL/GenBank/DDBJ whole genome shotgun (WGS) entry which is preliminary data.</text>
</comment>
<dbReference type="EMBL" id="MU128964">
    <property type="protein sequence ID" value="KAF9514137.1"/>
    <property type="molecule type" value="Genomic_DNA"/>
</dbReference>
<feature type="non-terminal residue" evidence="1">
    <location>
        <position position="180"/>
    </location>
</feature>
<reference evidence="1" key="1">
    <citation type="journal article" date="2020" name="Nat. Commun.">
        <title>Large-scale genome sequencing of mycorrhizal fungi provides insights into the early evolution of symbiotic traits.</title>
        <authorList>
            <person name="Miyauchi S."/>
            <person name="Kiss E."/>
            <person name="Kuo A."/>
            <person name="Drula E."/>
            <person name="Kohler A."/>
            <person name="Sanchez-Garcia M."/>
            <person name="Morin E."/>
            <person name="Andreopoulos B."/>
            <person name="Barry K.W."/>
            <person name="Bonito G."/>
            <person name="Buee M."/>
            <person name="Carver A."/>
            <person name="Chen C."/>
            <person name="Cichocki N."/>
            <person name="Clum A."/>
            <person name="Culley D."/>
            <person name="Crous P.W."/>
            <person name="Fauchery L."/>
            <person name="Girlanda M."/>
            <person name="Hayes R.D."/>
            <person name="Keri Z."/>
            <person name="LaButti K."/>
            <person name="Lipzen A."/>
            <person name="Lombard V."/>
            <person name="Magnuson J."/>
            <person name="Maillard F."/>
            <person name="Murat C."/>
            <person name="Nolan M."/>
            <person name="Ohm R.A."/>
            <person name="Pangilinan J."/>
            <person name="Pereira M.F."/>
            <person name="Perotto S."/>
            <person name="Peter M."/>
            <person name="Pfister S."/>
            <person name="Riley R."/>
            <person name="Sitrit Y."/>
            <person name="Stielow J.B."/>
            <person name="Szollosi G."/>
            <person name="Zifcakova L."/>
            <person name="Stursova M."/>
            <person name="Spatafora J.W."/>
            <person name="Tedersoo L."/>
            <person name="Vaario L.M."/>
            <person name="Yamada A."/>
            <person name="Yan M."/>
            <person name="Wang P."/>
            <person name="Xu J."/>
            <person name="Bruns T."/>
            <person name="Baldrian P."/>
            <person name="Vilgalys R."/>
            <person name="Dunand C."/>
            <person name="Henrissat B."/>
            <person name="Grigoriev I.V."/>
            <person name="Hibbett D."/>
            <person name="Nagy L.G."/>
            <person name="Martin F.M."/>
        </authorList>
    </citation>
    <scope>NUCLEOTIDE SEQUENCE</scope>
    <source>
        <strain evidence="1">UP504</strain>
    </source>
</reference>
<gene>
    <name evidence="1" type="ORF">BS47DRAFT_1343464</name>
</gene>